<protein>
    <submittedName>
        <fullName evidence="2">Putative secreted protein</fullName>
    </submittedName>
</protein>
<sequence length="213" mass="24376">MDLAVRVGRTVGVLFVLLQIVRCHRDHDRLLLERINVLDDARCHEHLPTVVVVVPILQHVDVVLPEQQAAPFDDQQRSTDTAGIGVDAYLTIANVPNHRYLRHDNVHLATQLPQRCHQLLRVAMDTDPATVDEDFRCIGNRGRGDFLQILHRPLFQELQDRRRLRTDRNVRHQGEILHQPDRSPLGRLRGTDHTPEGVVQLARFGQLAIATDR</sequence>
<proteinExistence type="predicted"/>
<evidence type="ECO:0000313" key="2">
    <source>
        <dbReference type="EMBL" id="MBW47180.1"/>
    </source>
</evidence>
<reference evidence="2" key="1">
    <citation type="submission" date="2018-01" db="EMBL/GenBank/DDBJ databases">
        <title>An insight into the sialome of Amazonian anophelines.</title>
        <authorList>
            <person name="Ribeiro J.M."/>
            <person name="Scarpassa V."/>
            <person name="Calvo E."/>
        </authorList>
    </citation>
    <scope>NUCLEOTIDE SEQUENCE</scope>
    <source>
        <tissue evidence="2">Salivary glands</tissue>
    </source>
</reference>
<dbReference type="EMBL" id="GGFK01013859">
    <property type="protein sequence ID" value="MBW47180.1"/>
    <property type="molecule type" value="Transcribed_RNA"/>
</dbReference>
<name>A0A2M4B2E6_9DIPT</name>
<evidence type="ECO:0000256" key="1">
    <source>
        <dbReference type="SAM" id="SignalP"/>
    </source>
</evidence>
<feature type="chain" id="PRO_5014695131" evidence="1">
    <location>
        <begin position="24"/>
        <end position="213"/>
    </location>
</feature>
<accession>A0A2M4B2E6</accession>
<feature type="signal peptide" evidence="1">
    <location>
        <begin position="1"/>
        <end position="23"/>
    </location>
</feature>
<keyword evidence="1" id="KW-0732">Signal</keyword>
<dbReference type="AlphaFoldDB" id="A0A2M4B2E6"/>
<organism evidence="2">
    <name type="scientific">Anopheles triannulatus</name>
    <dbReference type="NCBI Taxonomy" id="58253"/>
    <lineage>
        <taxon>Eukaryota</taxon>
        <taxon>Metazoa</taxon>
        <taxon>Ecdysozoa</taxon>
        <taxon>Arthropoda</taxon>
        <taxon>Hexapoda</taxon>
        <taxon>Insecta</taxon>
        <taxon>Pterygota</taxon>
        <taxon>Neoptera</taxon>
        <taxon>Endopterygota</taxon>
        <taxon>Diptera</taxon>
        <taxon>Nematocera</taxon>
        <taxon>Culicoidea</taxon>
        <taxon>Culicidae</taxon>
        <taxon>Anophelinae</taxon>
        <taxon>Anopheles</taxon>
    </lineage>
</organism>